<organism evidence="1 2">
    <name type="scientific">Fulvivirga kasyanovii</name>
    <dbReference type="NCBI Taxonomy" id="396812"/>
    <lineage>
        <taxon>Bacteria</taxon>
        <taxon>Pseudomonadati</taxon>
        <taxon>Bacteroidota</taxon>
        <taxon>Cytophagia</taxon>
        <taxon>Cytophagales</taxon>
        <taxon>Fulvivirgaceae</taxon>
        <taxon>Fulvivirga</taxon>
    </lineage>
</organism>
<proteinExistence type="predicted"/>
<evidence type="ECO:0000313" key="1">
    <source>
        <dbReference type="EMBL" id="MTI27518.1"/>
    </source>
</evidence>
<dbReference type="EMBL" id="SMLW01000632">
    <property type="protein sequence ID" value="MTI27518.1"/>
    <property type="molecule type" value="Genomic_DNA"/>
</dbReference>
<sequence length="631" mass="73168">MAQKKGKQQPTDSVHVKGRSILILGDSSIYVEHDTVLVLPDTVAAKLKRDETRRSEDFYRKVKEKLYKTRFTKELYRLLFNDVKKEEDKKAEPKAIITNGNYKKYEGQVINNIRIKKLEVFGTRITDTTKNYDSWAINIANDMHVYTRSRIIKSNIFFKEGDRVDPGLLTDSERILRNLPYVKDARIYVISRKGVPGVEVLIIVKDIWSISGEISVDNVERSDFAVIDKNFLGLGHEFRNEFLYNTEYVPKIGYSGTYSVNNIYKTFITGEVNFARSEPLDRAGVRIYRNFITPEIKYAGGIDINKSNILLNRIFPDTTIEFYTKFNQQDLWLGRSWLISETDDGVRTNIQVGARFDRTRYLDRPVVEKDTNQQFFDRNLYLVSVGFSQRSYEKSALILGYGRTEDIPSGYLLEFTTGKEVNEFYNRTYLGWRLSTGRYFGRLGYIRPSLHLGGFVRKSRVDQGVFSLQGDYFSPLYRVKKFNFRQFLRLRYTTGINRYDNEYININNQNGVRGLNYTFLRGTRKLSFSSETVAFTPYYIIGFRFAFFAFFDLALVNADNSKLLKNQLYQGYGLGVRLRNENLAINTIQIRLAWYPVTPPTTSGLGFDLSGQAPLRIADFRIEEPSVIGFN</sequence>
<dbReference type="Proteomes" id="UP000798808">
    <property type="component" value="Unassembled WGS sequence"/>
</dbReference>
<name>A0ABW9RTL7_9BACT</name>
<protein>
    <recommendedName>
        <fullName evidence="3">Bacterial surface antigen (D15) domain-containing protein</fullName>
    </recommendedName>
</protein>
<dbReference type="RefSeq" id="WP_155174518.1">
    <property type="nucleotide sequence ID" value="NZ_BAAAFL010000027.1"/>
</dbReference>
<evidence type="ECO:0000313" key="2">
    <source>
        <dbReference type="Proteomes" id="UP000798808"/>
    </source>
</evidence>
<reference evidence="1 2" key="1">
    <citation type="submission" date="2019-02" db="EMBL/GenBank/DDBJ databases">
        <authorList>
            <person name="Goldberg S.R."/>
            <person name="Haltli B.A."/>
            <person name="Correa H."/>
            <person name="Russell K.G."/>
        </authorList>
    </citation>
    <scope>NUCLEOTIDE SEQUENCE [LARGE SCALE GENOMIC DNA]</scope>
    <source>
        <strain evidence="1 2">JCM 16186</strain>
    </source>
</reference>
<keyword evidence="2" id="KW-1185">Reference proteome</keyword>
<accession>A0ABW9RTL7</accession>
<comment type="caution">
    <text evidence="1">The sequence shown here is derived from an EMBL/GenBank/DDBJ whole genome shotgun (WGS) entry which is preliminary data.</text>
</comment>
<gene>
    <name evidence="1" type="ORF">E1163_21355</name>
</gene>
<evidence type="ECO:0008006" key="3">
    <source>
        <dbReference type="Google" id="ProtNLM"/>
    </source>
</evidence>